<dbReference type="InterPro" id="IPR025110">
    <property type="entry name" value="AMP-bd_C"/>
</dbReference>
<sequence>MTLEDYLEKDAALFPDKVAIICGEESCTYRQLWNRVTDTADSFHSKGQAIPFVASPTIECLVTYFAIHRSGNVAVPLEQESHFSEEMNKTEEASIPAGVADILFTTGTTGKSKGAMISHSTIIANAENLIEAQGFHHDLTFIINGPLSHIGSLSKVYPIILVGGTLHIIDGMKDINRFFQAMDSPTEGKFATFLVPASIRMLLTFASDRLALYADRIEFIETGAAPISQNDMEKLCFILPQSRLYNTYASTETGIISTYDFQHGECLVGCVGKPMKHAGFIIGEDGKIACTGKTLMSGYYGDELLTHSIMKEGVLYTSDRGTVDEQGRLRLKGRDGDIINVGGYKVAPDEVEDAALSLPFIKDCICIPANHRVLGTILKLLVVLDGDHPFNKREIALALRDKLEPYKIPTQYEQVESIQRTFNGKTNRKAYLSEK</sequence>
<dbReference type="InterPro" id="IPR000873">
    <property type="entry name" value="AMP-dep_synth/lig_dom"/>
</dbReference>
<dbReference type="Proteomes" id="UP000297872">
    <property type="component" value="Unassembled WGS sequence"/>
</dbReference>
<dbReference type="EMBL" id="SGVY01000031">
    <property type="protein sequence ID" value="TFH78389.1"/>
    <property type="molecule type" value="Genomic_DNA"/>
</dbReference>
<name>A0A4Y8VF65_9BACT</name>
<dbReference type="PROSITE" id="PS00455">
    <property type="entry name" value="AMP_BINDING"/>
    <property type="match status" value="1"/>
</dbReference>
<dbReference type="Gene3D" id="3.30.300.30">
    <property type="match status" value="1"/>
</dbReference>
<dbReference type="GO" id="GO:0031956">
    <property type="term" value="F:medium-chain fatty acid-CoA ligase activity"/>
    <property type="evidence" value="ECO:0007669"/>
    <property type="project" value="TreeGrafter"/>
</dbReference>
<reference evidence="3 4" key="1">
    <citation type="submission" date="2019-02" db="EMBL/GenBank/DDBJ databases">
        <title>Draft Genome Sequence of the Prevotella sp. BCRC 81118, Isolated from Human Feces.</title>
        <authorList>
            <person name="Huang C.-H."/>
        </authorList>
    </citation>
    <scope>NUCLEOTIDE SEQUENCE [LARGE SCALE GENOMIC DNA]</scope>
    <source>
        <strain evidence="3 4">BCRC 81118</strain>
    </source>
</reference>
<evidence type="ECO:0000259" key="2">
    <source>
        <dbReference type="Pfam" id="PF13193"/>
    </source>
</evidence>
<dbReference type="AlphaFoldDB" id="A0A4Y8VF65"/>
<dbReference type="GO" id="GO:0006631">
    <property type="term" value="P:fatty acid metabolic process"/>
    <property type="evidence" value="ECO:0007669"/>
    <property type="project" value="TreeGrafter"/>
</dbReference>
<organism evidence="3 4">
    <name type="scientific">Segatella hominis</name>
    <dbReference type="NCBI Taxonomy" id="2518605"/>
    <lineage>
        <taxon>Bacteria</taxon>
        <taxon>Pseudomonadati</taxon>
        <taxon>Bacteroidota</taxon>
        <taxon>Bacteroidia</taxon>
        <taxon>Bacteroidales</taxon>
        <taxon>Prevotellaceae</taxon>
        <taxon>Segatella</taxon>
    </lineage>
</organism>
<proteinExistence type="predicted"/>
<dbReference type="Pfam" id="PF00501">
    <property type="entry name" value="AMP-binding"/>
    <property type="match status" value="2"/>
</dbReference>
<dbReference type="InterPro" id="IPR045851">
    <property type="entry name" value="AMP-bd_C_sf"/>
</dbReference>
<keyword evidence="3" id="KW-0436">Ligase</keyword>
<keyword evidence="4" id="KW-1185">Reference proteome</keyword>
<dbReference type="PANTHER" id="PTHR43201:SF32">
    <property type="entry name" value="2-SUCCINYLBENZOATE--COA LIGASE, CHLOROPLASTIC_PEROXISOMAL"/>
    <property type="match status" value="1"/>
</dbReference>
<gene>
    <name evidence="3" type="ORF">EXN75_11400</name>
</gene>
<dbReference type="InterPro" id="IPR020845">
    <property type="entry name" value="AMP-binding_CS"/>
</dbReference>
<feature type="domain" description="AMP-dependent synthetase/ligase" evidence="1">
    <location>
        <begin position="90"/>
        <end position="300"/>
    </location>
</feature>
<feature type="domain" description="AMP-binding enzyme C-terminal" evidence="2">
    <location>
        <begin position="350"/>
        <end position="425"/>
    </location>
</feature>
<evidence type="ECO:0000313" key="3">
    <source>
        <dbReference type="EMBL" id="TFH78389.1"/>
    </source>
</evidence>
<comment type="caution">
    <text evidence="3">The sequence shown here is derived from an EMBL/GenBank/DDBJ whole genome shotgun (WGS) entry which is preliminary data.</text>
</comment>
<accession>A0A4Y8VF65</accession>
<dbReference type="InterPro" id="IPR042099">
    <property type="entry name" value="ANL_N_sf"/>
</dbReference>
<dbReference type="CDD" id="cd04433">
    <property type="entry name" value="AFD_class_I"/>
    <property type="match status" value="1"/>
</dbReference>
<evidence type="ECO:0000259" key="1">
    <source>
        <dbReference type="Pfam" id="PF00501"/>
    </source>
</evidence>
<dbReference type="PANTHER" id="PTHR43201">
    <property type="entry name" value="ACYL-COA SYNTHETASE"/>
    <property type="match status" value="1"/>
</dbReference>
<dbReference type="SUPFAM" id="SSF56801">
    <property type="entry name" value="Acetyl-CoA synthetase-like"/>
    <property type="match status" value="1"/>
</dbReference>
<dbReference type="Pfam" id="PF13193">
    <property type="entry name" value="AMP-binding_C"/>
    <property type="match status" value="1"/>
</dbReference>
<evidence type="ECO:0000313" key="4">
    <source>
        <dbReference type="Proteomes" id="UP000297872"/>
    </source>
</evidence>
<dbReference type="Gene3D" id="3.40.50.12780">
    <property type="entry name" value="N-terminal domain of ligase-like"/>
    <property type="match status" value="2"/>
</dbReference>
<protein>
    <submittedName>
        <fullName evidence="3">Long-chain fatty acid--CoA ligase</fullName>
    </submittedName>
</protein>
<feature type="domain" description="AMP-dependent synthetase/ligase" evidence="1">
    <location>
        <begin position="7"/>
        <end position="79"/>
    </location>
</feature>
<dbReference type="OrthoDB" id="9765680at2"/>